<reference evidence="1" key="1">
    <citation type="submission" date="2014-09" db="EMBL/GenBank/DDBJ databases">
        <authorList>
            <person name="Magalhaes I.L.F."/>
            <person name="Oliveira U."/>
            <person name="Santos F.R."/>
            <person name="Vidigal T.H.D.A."/>
            <person name="Brescovit A.D."/>
            <person name="Santos A.J."/>
        </authorList>
    </citation>
    <scope>NUCLEOTIDE SEQUENCE</scope>
    <source>
        <tissue evidence="1">Shoot tissue taken approximately 20 cm above the soil surface</tissue>
    </source>
</reference>
<proteinExistence type="predicted"/>
<dbReference type="EMBL" id="GBRH01220712">
    <property type="protein sequence ID" value="JAD77183.1"/>
    <property type="molecule type" value="Transcribed_RNA"/>
</dbReference>
<accession>A0A0A9CRY2</accession>
<protein>
    <submittedName>
        <fullName evidence="1">Uncharacterized protein</fullName>
    </submittedName>
</protein>
<organism evidence="1">
    <name type="scientific">Arundo donax</name>
    <name type="common">Giant reed</name>
    <name type="synonym">Donax arundinaceus</name>
    <dbReference type="NCBI Taxonomy" id="35708"/>
    <lineage>
        <taxon>Eukaryota</taxon>
        <taxon>Viridiplantae</taxon>
        <taxon>Streptophyta</taxon>
        <taxon>Embryophyta</taxon>
        <taxon>Tracheophyta</taxon>
        <taxon>Spermatophyta</taxon>
        <taxon>Magnoliopsida</taxon>
        <taxon>Liliopsida</taxon>
        <taxon>Poales</taxon>
        <taxon>Poaceae</taxon>
        <taxon>PACMAD clade</taxon>
        <taxon>Arundinoideae</taxon>
        <taxon>Arundineae</taxon>
        <taxon>Arundo</taxon>
    </lineage>
</organism>
<dbReference type="AlphaFoldDB" id="A0A0A9CRY2"/>
<reference evidence="1" key="2">
    <citation type="journal article" date="2015" name="Data Brief">
        <title>Shoot transcriptome of the giant reed, Arundo donax.</title>
        <authorList>
            <person name="Barrero R.A."/>
            <person name="Guerrero F.D."/>
            <person name="Moolhuijzen P."/>
            <person name="Goolsby J.A."/>
            <person name="Tidwell J."/>
            <person name="Bellgard S.E."/>
            <person name="Bellgard M.I."/>
        </authorList>
    </citation>
    <scope>NUCLEOTIDE SEQUENCE</scope>
    <source>
        <tissue evidence="1">Shoot tissue taken approximately 20 cm above the soil surface</tissue>
    </source>
</reference>
<evidence type="ECO:0000313" key="1">
    <source>
        <dbReference type="EMBL" id="JAD77183.1"/>
    </source>
</evidence>
<name>A0A0A9CRY2_ARUDO</name>
<sequence>MILVISDSCKYCHVPEQIAEKPTELERQFVAAALSLAQRAPKLSPSDPLQEDRYVILGTRSPGSIVCGPLLNN</sequence>